<dbReference type="Proteomes" id="UP000216020">
    <property type="component" value="Unassembled WGS sequence"/>
</dbReference>
<keyword evidence="2" id="KW-0560">Oxidoreductase</keyword>
<dbReference type="Pfam" id="PF13561">
    <property type="entry name" value="adh_short_C2"/>
    <property type="match status" value="1"/>
</dbReference>
<evidence type="ECO:0000256" key="1">
    <source>
        <dbReference type="ARBA" id="ARBA00006484"/>
    </source>
</evidence>
<dbReference type="PROSITE" id="PS00061">
    <property type="entry name" value="ADH_SHORT"/>
    <property type="match status" value="1"/>
</dbReference>
<comment type="similarity">
    <text evidence="1">Belongs to the short-chain dehydrogenases/reductases (SDR) family.</text>
</comment>
<dbReference type="PRINTS" id="PR00080">
    <property type="entry name" value="SDRFAMILY"/>
</dbReference>
<dbReference type="RefSeq" id="WP_094853612.1">
    <property type="nucleotide sequence ID" value="NZ_NEVM01000002.1"/>
</dbReference>
<evidence type="ECO:0000256" key="2">
    <source>
        <dbReference type="ARBA" id="ARBA00023002"/>
    </source>
</evidence>
<evidence type="ECO:0000313" key="3">
    <source>
        <dbReference type="EMBL" id="OZI34622.1"/>
    </source>
</evidence>
<dbReference type="EMBL" id="NEVM01000002">
    <property type="protein sequence ID" value="OZI34622.1"/>
    <property type="molecule type" value="Genomic_DNA"/>
</dbReference>
<protein>
    <submittedName>
        <fullName evidence="3">NAD(P)-dependent oxidoreductase</fullName>
    </submittedName>
</protein>
<accession>A0A261SCB6</accession>
<dbReference type="InterPro" id="IPR002347">
    <property type="entry name" value="SDR_fam"/>
</dbReference>
<dbReference type="InterPro" id="IPR020904">
    <property type="entry name" value="Sc_DH/Rdtase_CS"/>
</dbReference>
<dbReference type="PANTHER" id="PTHR48107:SF7">
    <property type="entry name" value="RE15974P"/>
    <property type="match status" value="1"/>
</dbReference>
<dbReference type="SUPFAM" id="SSF51735">
    <property type="entry name" value="NAD(P)-binding Rossmann-fold domains"/>
    <property type="match status" value="1"/>
</dbReference>
<dbReference type="GO" id="GO:0016614">
    <property type="term" value="F:oxidoreductase activity, acting on CH-OH group of donors"/>
    <property type="evidence" value="ECO:0007669"/>
    <property type="project" value="UniProtKB-ARBA"/>
</dbReference>
<dbReference type="OrthoDB" id="20590at2"/>
<comment type="caution">
    <text evidence="3">The sequence shown here is derived from an EMBL/GenBank/DDBJ whole genome shotgun (WGS) entry which is preliminary data.</text>
</comment>
<dbReference type="Gene3D" id="3.40.50.720">
    <property type="entry name" value="NAD(P)-binding Rossmann-like Domain"/>
    <property type="match status" value="1"/>
</dbReference>
<dbReference type="PANTHER" id="PTHR48107">
    <property type="entry name" value="NADPH-DEPENDENT ALDEHYDE REDUCTASE-LIKE PROTEIN, CHLOROPLASTIC-RELATED"/>
    <property type="match status" value="1"/>
</dbReference>
<gene>
    <name evidence="3" type="ORF">CAL29_14110</name>
</gene>
<dbReference type="CDD" id="cd05233">
    <property type="entry name" value="SDR_c"/>
    <property type="match status" value="1"/>
</dbReference>
<dbReference type="AlphaFoldDB" id="A0A261SCB6"/>
<proteinExistence type="inferred from homology"/>
<evidence type="ECO:0000313" key="4">
    <source>
        <dbReference type="Proteomes" id="UP000216020"/>
    </source>
</evidence>
<dbReference type="PRINTS" id="PR00081">
    <property type="entry name" value="GDHRDH"/>
</dbReference>
<organism evidence="3 4">
    <name type="scientific">Bordetella genomosp. 10</name>
    <dbReference type="NCBI Taxonomy" id="1416804"/>
    <lineage>
        <taxon>Bacteria</taxon>
        <taxon>Pseudomonadati</taxon>
        <taxon>Pseudomonadota</taxon>
        <taxon>Betaproteobacteria</taxon>
        <taxon>Burkholderiales</taxon>
        <taxon>Alcaligenaceae</taxon>
        <taxon>Bordetella</taxon>
    </lineage>
</organism>
<keyword evidence="4" id="KW-1185">Reference proteome</keyword>
<dbReference type="FunFam" id="3.40.50.720:FF:000084">
    <property type="entry name" value="Short-chain dehydrogenase reductase"/>
    <property type="match status" value="1"/>
</dbReference>
<reference evidence="4" key="1">
    <citation type="submission" date="2017-05" db="EMBL/GenBank/DDBJ databases">
        <title>Complete and WGS of Bordetella genogroups.</title>
        <authorList>
            <person name="Spilker T."/>
            <person name="Lipuma J."/>
        </authorList>
    </citation>
    <scope>NUCLEOTIDE SEQUENCE [LARGE SCALE GENOMIC DNA]</scope>
    <source>
        <strain evidence="4">AU16122</strain>
    </source>
</reference>
<sequence>MNRNAVPDATPDAPLILVTGGSRGVGAATARLAAAQGYDVAISYVSNESAALAVAADVRAAGRCALPVQADSAEPEQVARLFAAIDREFGRIDVLVNNAAIIGRQSRLEDLGFERMQRIFAVNAIGPILCAQQAARRMSLRHGGRGGAIVNVSSASARLGSPNEYVDYAASKGALETFTTGFAKEVAREGIRVNCVRPGHIYTEMHASGGEPGRVDRVKDSIPMGRGGQPEEVARAILWLAGAEASFITGTFLDATGGK</sequence>
<dbReference type="InterPro" id="IPR036291">
    <property type="entry name" value="NAD(P)-bd_dom_sf"/>
</dbReference>
<name>A0A261SCB6_9BORD</name>